<gene>
    <name evidence="6" type="ORF">K7X08_005723</name>
</gene>
<keyword evidence="4" id="KW-0486">Methionine biosynthesis</keyword>
<protein>
    <recommendedName>
        <fullName evidence="4">Acireductone dioxygenase</fullName>
    </recommendedName>
    <alternativeName>
        <fullName evidence="4">Acireductone dioxygenase (Fe(2+)-requiring)</fullName>
        <shortName evidence="4">ARD'</shortName>
        <shortName evidence="4">Fe-ARD</shortName>
        <ecNumber evidence="4">1.13.11.54</ecNumber>
    </alternativeName>
    <alternativeName>
        <fullName evidence="4">Acireductone dioxygenase (Ni(2+)-requiring)</fullName>
        <shortName evidence="4">ARD</shortName>
        <shortName evidence="4">Ni-ARD</shortName>
        <ecNumber evidence="4">1.13.11.53</ecNumber>
    </alternativeName>
</protein>
<keyword evidence="3 4" id="KW-0539">Nucleus</keyword>
<dbReference type="OrthoDB" id="1867259at2759"/>
<dbReference type="HAMAP" id="MF_03154">
    <property type="entry name" value="Salvage_MtnD_euk"/>
    <property type="match status" value="1"/>
</dbReference>
<dbReference type="GO" id="GO:0010309">
    <property type="term" value="F:acireductone dioxygenase [iron(II)-requiring] activity"/>
    <property type="evidence" value="ECO:0007669"/>
    <property type="project" value="UniProtKB-UniRule"/>
</dbReference>
<dbReference type="PANTHER" id="PTHR23418">
    <property type="entry name" value="ACIREDUCTONE DIOXYGENASE"/>
    <property type="match status" value="1"/>
</dbReference>
<feature type="binding site" evidence="4">
    <location>
        <position position="308"/>
    </location>
    <ligand>
        <name>Fe(2+)</name>
        <dbReference type="ChEBI" id="CHEBI:29033"/>
        <note>for iron-dependent acireductone dioxygenase activity</note>
    </ligand>
</feature>
<comment type="function">
    <text evidence="4">Catalyzes 2 different reactions between oxygen and the acireductone 1,2-dihydroxy-3-keto-5-methylthiopentene (DHK-MTPene) depending upon the metal bound in the active site. Fe-containing acireductone dioxygenase (Fe-ARD) produces formate and 2-keto-4-methylthiobutyrate (KMTB), the alpha-ketoacid precursor of methionine in the methionine recycle pathway. Ni-containing acireductone dioxygenase (Ni-ARD) produces methylthiopropionate, carbon monoxide and formate, and does not lie on the methionine recycle pathway.</text>
</comment>
<comment type="pathway">
    <text evidence="4">Amino-acid biosynthesis; L-methionine biosynthesis via salvage pathway; L-methionine from S-methyl-5-thio-alpha-D-ribose 1-phosphate: step 5/6.</text>
</comment>
<dbReference type="InterPro" id="IPR004313">
    <property type="entry name" value="ARD"/>
</dbReference>
<organism evidence="6 7">
    <name type="scientific">Anisodus acutangulus</name>
    <dbReference type="NCBI Taxonomy" id="402998"/>
    <lineage>
        <taxon>Eukaryota</taxon>
        <taxon>Viridiplantae</taxon>
        <taxon>Streptophyta</taxon>
        <taxon>Embryophyta</taxon>
        <taxon>Tracheophyta</taxon>
        <taxon>Spermatophyta</taxon>
        <taxon>Magnoliopsida</taxon>
        <taxon>eudicotyledons</taxon>
        <taxon>Gunneridae</taxon>
        <taxon>Pentapetalae</taxon>
        <taxon>asterids</taxon>
        <taxon>lamiids</taxon>
        <taxon>Solanales</taxon>
        <taxon>Solanaceae</taxon>
        <taxon>Solanoideae</taxon>
        <taxon>Hyoscyameae</taxon>
        <taxon>Anisodus</taxon>
    </lineage>
</organism>
<dbReference type="PANTHER" id="PTHR23418:SF14">
    <property type="entry name" value="ACIREDUCTONE DIOXYGENASE"/>
    <property type="match status" value="1"/>
</dbReference>
<name>A0A9Q1R8G7_9SOLA</name>
<dbReference type="InterPro" id="IPR014710">
    <property type="entry name" value="RmlC-like_jellyroll"/>
</dbReference>
<keyword evidence="2 4" id="KW-0963">Cytoplasm</keyword>
<dbReference type="CDD" id="cd02232">
    <property type="entry name" value="cupin_ARD"/>
    <property type="match status" value="2"/>
</dbReference>
<feature type="binding site" evidence="4">
    <location>
        <position position="310"/>
    </location>
    <ligand>
        <name>Ni(2+)</name>
        <dbReference type="ChEBI" id="CHEBI:49786"/>
        <note>for nickel-dependent acireductone dioxygenase activity</note>
    </ligand>
</feature>
<keyword evidence="4" id="KW-0408">Iron</keyword>
<feature type="binding site" evidence="4">
    <location>
        <position position="353"/>
    </location>
    <ligand>
        <name>Fe(2+)</name>
        <dbReference type="ChEBI" id="CHEBI:29033"/>
        <note>for iron-dependent acireductone dioxygenase activity</note>
    </ligand>
</feature>
<dbReference type="Gene3D" id="2.60.120.10">
    <property type="entry name" value="Jelly Rolls"/>
    <property type="match status" value="2"/>
</dbReference>
<keyword evidence="5" id="KW-0472">Membrane</keyword>
<keyword evidence="4" id="KW-0479">Metal-binding</keyword>
<keyword evidence="4" id="KW-0028">Amino-acid biosynthesis</keyword>
<dbReference type="GO" id="GO:0005634">
    <property type="term" value="C:nucleus"/>
    <property type="evidence" value="ECO:0007669"/>
    <property type="project" value="UniProtKB-SubCell"/>
</dbReference>
<dbReference type="GO" id="GO:0010308">
    <property type="term" value="F:acireductone dioxygenase (Ni2+-requiring) activity"/>
    <property type="evidence" value="ECO:0007669"/>
    <property type="project" value="UniProtKB-UniRule"/>
</dbReference>
<proteinExistence type="inferred from homology"/>
<comment type="cofactor">
    <cofactor evidence="4">
        <name>Fe(2+)</name>
        <dbReference type="ChEBI" id="CHEBI:29033"/>
    </cofactor>
    <cofactor evidence="4">
        <name>Ni(2+)</name>
        <dbReference type="ChEBI" id="CHEBI:49786"/>
    </cofactor>
    <text evidence="4">Binds either 1 Fe or Ni cation per monomer. Iron-binding promotes an acireductone dioxygenase reaction producing 2-keto-4-methylthiobutyrate, while nickel-binding promotes an acireductone dioxygenase reaction producing 3-(methylsulfanyl)propanoate.</text>
</comment>
<keyword evidence="5" id="KW-0812">Transmembrane</keyword>
<dbReference type="InterPro" id="IPR027496">
    <property type="entry name" value="ARD_euk"/>
</dbReference>
<dbReference type="FunFam" id="2.60.120.10:FF:000031">
    <property type="entry name" value="1,2-dihydroxy-3-keto-5-methylthiopentene dioxygenase"/>
    <property type="match status" value="1"/>
</dbReference>
<dbReference type="AlphaFoldDB" id="A0A9Q1R8G7"/>
<feature type="binding site" evidence="4">
    <location>
        <position position="353"/>
    </location>
    <ligand>
        <name>Ni(2+)</name>
        <dbReference type="ChEBI" id="CHEBI:49786"/>
        <note>for nickel-dependent acireductone dioxygenase activity</note>
    </ligand>
</feature>
<dbReference type="GO" id="GO:0005886">
    <property type="term" value="C:plasma membrane"/>
    <property type="evidence" value="ECO:0007669"/>
    <property type="project" value="UniProtKB-SubCell"/>
</dbReference>
<dbReference type="InterPro" id="IPR011051">
    <property type="entry name" value="RmlC_Cupin_sf"/>
</dbReference>
<keyword evidence="5" id="KW-1133">Transmembrane helix</keyword>
<comment type="similarity">
    <text evidence="4">Belongs to the acireductone dioxygenase (ARD) family.</text>
</comment>
<feature type="binding site" evidence="4">
    <location>
        <position position="314"/>
    </location>
    <ligand>
        <name>Fe(2+)</name>
        <dbReference type="ChEBI" id="CHEBI:29033"/>
        <note>for iron-dependent acireductone dioxygenase activity</note>
    </ligand>
</feature>
<dbReference type="Pfam" id="PF03079">
    <property type="entry name" value="ARD"/>
    <property type="match status" value="2"/>
</dbReference>
<feature type="binding site" evidence="4">
    <location>
        <position position="314"/>
    </location>
    <ligand>
        <name>Ni(2+)</name>
        <dbReference type="ChEBI" id="CHEBI:49786"/>
        <note>for nickel-dependent acireductone dioxygenase activity</note>
    </ligand>
</feature>
<comment type="catalytic activity">
    <reaction evidence="4">
        <text>1,2-dihydroxy-5-(methylsulfanyl)pent-1-en-3-one + O2 = 4-methylsulfanyl-2-oxobutanoate + formate + 2 H(+)</text>
        <dbReference type="Rhea" id="RHEA:24504"/>
        <dbReference type="ChEBI" id="CHEBI:15378"/>
        <dbReference type="ChEBI" id="CHEBI:15379"/>
        <dbReference type="ChEBI" id="CHEBI:15740"/>
        <dbReference type="ChEBI" id="CHEBI:16723"/>
        <dbReference type="ChEBI" id="CHEBI:49252"/>
        <dbReference type="EC" id="1.13.11.54"/>
    </reaction>
</comment>
<sequence>MALFHCRGHYLQHTPSSCFSFATITTLTFLLLTPVVSALRLNPTRRLVGGESEVVERIVTQRRLSGPELGVLYWKLNPKDYENDEELRKIRETRGYSYMDLLDLCPEKVDNYEQKFKNFDREHINADEEIRYCLEGSGYFDVRDKDDRWMKAGDMIVLPAGIYHRFTFDTVNYVKKRDISKQGKMVSIAKIIFISLAFIFEMGVGQLSEVEYHNKDTREEVIQAWYMDDTDDNQRLPHHRQPKECVSLDKLAELGVLIWSLDADKYETDEELNKIRESRKYLYMDMIEVCPKKLPKYEDMIKKFFEEHLHIDEEVRYCLAGSGYFDVRDRNDAWIRIWVKKGGLIVVPAGIYHRFTLDSSNYIKAIRMFAGDPVWTAYYRPHADHLPARKQYVETFGVRESSARAINDDYINRVDEL</sequence>
<feature type="binding site" evidence="4">
    <location>
        <position position="308"/>
    </location>
    <ligand>
        <name>Ni(2+)</name>
        <dbReference type="ChEBI" id="CHEBI:49786"/>
        <note>for nickel-dependent acireductone dioxygenase activity</note>
    </ligand>
</feature>
<keyword evidence="4" id="KW-0533">Nickel</keyword>
<keyword evidence="7" id="KW-1185">Reference proteome</keyword>
<evidence type="ECO:0000256" key="4">
    <source>
        <dbReference type="HAMAP-Rule" id="MF_03154"/>
    </source>
</evidence>
<evidence type="ECO:0000313" key="7">
    <source>
        <dbReference type="Proteomes" id="UP001152561"/>
    </source>
</evidence>
<evidence type="ECO:0000256" key="5">
    <source>
        <dbReference type="SAM" id="Phobius"/>
    </source>
</evidence>
<evidence type="ECO:0000313" key="6">
    <source>
        <dbReference type="EMBL" id="KAJ8543200.1"/>
    </source>
</evidence>
<comment type="subcellular location">
    <subcellularLocation>
        <location evidence="1">Cell membrane</location>
        <topology evidence="1">Peripheral membrane protein</topology>
        <orientation evidence="1">Cytoplasmic side</orientation>
    </subcellularLocation>
    <subcellularLocation>
        <location evidence="4">Cytoplasm</location>
    </subcellularLocation>
    <subcellularLocation>
        <location evidence="4">Nucleus</location>
    </subcellularLocation>
</comment>
<keyword evidence="4" id="KW-0223">Dioxygenase</keyword>
<evidence type="ECO:0000256" key="2">
    <source>
        <dbReference type="ARBA" id="ARBA00022490"/>
    </source>
</evidence>
<dbReference type="SUPFAM" id="SSF51182">
    <property type="entry name" value="RmlC-like cupins"/>
    <property type="match status" value="2"/>
</dbReference>
<keyword evidence="4" id="KW-0560">Oxidoreductase</keyword>
<dbReference type="Proteomes" id="UP001152561">
    <property type="component" value="Unassembled WGS sequence"/>
</dbReference>
<dbReference type="GO" id="GO:0005737">
    <property type="term" value="C:cytoplasm"/>
    <property type="evidence" value="ECO:0007669"/>
    <property type="project" value="UniProtKB-SubCell"/>
</dbReference>
<dbReference type="GO" id="GO:0019509">
    <property type="term" value="P:L-methionine salvage from methylthioadenosine"/>
    <property type="evidence" value="ECO:0007669"/>
    <property type="project" value="UniProtKB-UniRule"/>
</dbReference>
<dbReference type="GO" id="GO:0016151">
    <property type="term" value="F:nickel cation binding"/>
    <property type="evidence" value="ECO:0007669"/>
    <property type="project" value="UniProtKB-UniRule"/>
</dbReference>
<dbReference type="EC" id="1.13.11.54" evidence="4"/>
<comment type="catalytic activity">
    <reaction evidence="4">
        <text>1,2-dihydroxy-5-(methylsulfanyl)pent-1-en-3-one + O2 = 3-(methylsulfanyl)propanoate + CO + formate + 2 H(+)</text>
        <dbReference type="Rhea" id="RHEA:14161"/>
        <dbReference type="ChEBI" id="CHEBI:15378"/>
        <dbReference type="ChEBI" id="CHEBI:15379"/>
        <dbReference type="ChEBI" id="CHEBI:15740"/>
        <dbReference type="ChEBI" id="CHEBI:17245"/>
        <dbReference type="ChEBI" id="CHEBI:49016"/>
        <dbReference type="ChEBI" id="CHEBI:49252"/>
        <dbReference type="EC" id="1.13.11.53"/>
    </reaction>
</comment>
<feature type="binding site" evidence="4">
    <location>
        <position position="310"/>
    </location>
    <ligand>
        <name>Fe(2+)</name>
        <dbReference type="ChEBI" id="CHEBI:29033"/>
        <note>for iron-dependent acireductone dioxygenase activity</note>
    </ligand>
</feature>
<reference evidence="7" key="1">
    <citation type="journal article" date="2023" name="Proc. Natl. Acad. Sci. U.S.A.">
        <title>Genomic and structural basis for evolution of tropane alkaloid biosynthesis.</title>
        <authorList>
            <person name="Wanga Y.-J."/>
            <person name="Taina T."/>
            <person name="Yua J.-Y."/>
            <person name="Lia J."/>
            <person name="Xua B."/>
            <person name="Chenc J."/>
            <person name="D'Auriad J.C."/>
            <person name="Huanga J.-P."/>
            <person name="Huanga S.-X."/>
        </authorList>
    </citation>
    <scope>NUCLEOTIDE SEQUENCE [LARGE SCALE GENOMIC DNA]</scope>
    <source>
        <strain evidence="7">cv. KIB-2019</strain>
    </source>
</reference>
<feature type="transmembrane region" description="Helical" evidence="5">
    <location>
        <begin position="185"/>
        <end position="204"/>
    </location>
</feature>
<comment type="caution">
    <text evidence="6">The sequence shown here is derived from an EMBL/GenBank/DDBJ whole genome shotgun (WGS) entry which is preliminary data.</text>
</comment>
<dbReference type="GO" id="GO:0005506">
    <property type="term" value="F:iron ion binding"/>
    <property type="evidence" value="ECO:0007669"/>
    <property type="project" value="UniProtKB-UniRule"/>
</dbReference>
<evidence type="ECO:0000256" key="3">
    <source>
        <dbReference type="ARBA" id="ARBA00023242"/>
    </source>
</evidence>
<evidence type="ECO:0000256" key="1">
    <source>
        <dbReference type="ARBA" id="ARBA00004413"/>
    </source>
</evidence>
<dbReference type="EC" id="1.13.11.53" evidence="4"/>
<accession>A0A9Q1R8G7</accession>
<dbReference type="EMBL" id="JAJAGQ010000014">
    <property type="protein sequence ID" value="KAJ8543200.1"/>
    <property type="molecule type" value="Genomic_DNA"/>
</dbReference>
<feature type="transmembrane region" description="Helical" evidence="5">
    <location>
        <begin position="19"/>
        <end position="39"/>
    </location>
</feature>